<dbReference type="Proteomes" id="UP001212152">
    <property type="component" value="Unassembled WGS sequence"/>
</dbReference>
<dbReference type="Pfam" id="PF10175">
    <property type="entry name" value="MPP6"/>
    <property type="match status" value="1"/>
</dbReference>
<gene>
    <name evidence="2" type="ORF">HDU87_001958</name>
</gene>
<dbReference type="EMBL" id="JADGJQ010000016">
    <property type="protein sequence ID" value="KAJ3180449.1"/>
    <property type="molecule type" value="Genomic_DNA"/>
</dbReference>
<dbReference type="AlphaFoldDB" id="A0AAD5TLT2"/>
<evidence type="ECO:0000256" key="1">
    <source>
        <dbReference type="SAM" id="MobiDB-lite"/>
    </source>
</evidence>
<keyword evidence="3" id="KW-1185">Reference proteome</keyword>
<feature type="compositionally biased region" description="Polar residues" evidence="1">
    <location>
        <begin position="170"/>
        <end position="179"/>
    </location>
</feature>
<evidence type="ECO:0000313" key="3">
    <source>
        <dbReference type="Proteomes" id="UP001212152"/>
    </source>
</evidence>
<sequence>MEKEVKSLSTSVLALKFMHRAQEQEVRKKLEDEQKRAQEEAKWVLGDRGLDENESIQFEFDNSHVPFLESSFGRRSFGQFNKAIESLAGEAHREQRLRIADENEKRDGVSDAEMASRYQDINNETATALPPSPPSGKRKRAAANTPSRDTDVAAADAPPDRETQSKRRSQPSSDGNSRNRGGATTVPDAGGWDDVAGIQATRFRAAARTASAAQDAAAAEERQPSSTPAAATGFQKPQ</sequence>
<organism evidence="2 3">
    <name type="scientific">Geranomyces variabilis</name>
    <dbReference type="NCBI Taxonomy" id="109894"/>
    <lineage>
        <taxon>Eukaryota</taxon>
        <taxon>Fungi</taxon>
        <taxon>Fungi incertae sedis</taxon>
        <taxon>Chytridiomycota</taxon>
        <taxon>Chytridiomycota incertae sedis</taxon>
        <taxon>Chytridiomycetes</taxon>
        <taxon>Spizellomycetales</taxon>
        <taxon>Powellomycetaceae</taxon>
        <taxon>Geranomyces</taxon>
    </lineage>
</organism>
<name>A0AAD5TLT2_9FUNG</name>
<evidence type="ECO:0000313" key="2">
    <source>
        <dbReference type="EMBL" id="KAJ3180449.1"/>
    </source>
</evidence>
<feature type="compositionally biased region" description="Low complexity" evidence="1">
    <location>
        <begin position="199"/>
        <end position="217"/>
    </location>
</feature>
<dbReference type="PANTHER" id="PTHR13582:SF0">
    <property type="entry name" value="M-PHASE PHOSPHOPROTEIN 6"/>
    <property type="match status" value="1"/>
</dbReference>
<feature type="compositionally biased region" description="Basic and acidic residues" evidence="1">
    <location>
        <begin position="90"/>
        <end position="109"/>
    </location>
</feature>
<comment type="caution">
    <text evidence="2">The sequence shown here is derived from an EMBL/GenBank/DDBJ whole genome shotgun (WGS) entry which is preliminary data.</text>
</comment>
<dbReference type="GO" id="GO:0000460">
    <property type="term" value="P:maturation of 5.8S rRNA"/>
    <property type="evidence" value="ECO:0007669"/>
    <property type="project" value="TreeGrafter"/>
</dbReference>
<feature type="compositionally biased region" description="Polar residues" evidence="1">
    <location>
        <begin position="224"/>
        <end position="238"/>
    </location>
</feature>
<proteinExistence type="predicted"/>
<feature type="region of interest" description="Disordered" evidence="1">
    <location>
        <begin position="90"/>
        <end position="238"/>
    </location>
</feature>
<accession>A0AAD5TLT2</accession>
<dbReference type="PANTHER" id="PTHR13582">
    <property type="entry name" value="M-PHASE PHOSPHOPROTEIN 6"/>
    <property type="match status" value="1"/>
</dbReference>
<dbReference type="InterPro" id="IPR019324">
    <property type="entry name" value="MPP6"/>
</dbReference>
<reference evidence="2" key="1">
    <citation type="submission" date="2020-05" db="EMBL/GenBank/DDBJ databases">
        <title>Phylogenomic resolution of chytrid fungi.</title>
        <authorList>
            <person name="Stajich J.E."/>
            <person name="Amses K."/>
            <person name="Simmons R."/>
            <person name="Seto K."/>
            <person name="Myers J."/>
            <person name="Bonds A."/>
            <person name="Quandt C.A."/>
            <person name="Barry K."/>
            <person name="Liu P."/>
            <person name="Grigoriev I."/>
            <person name="Longcore J.E."/>
            <person name="James T.Y."/>
        </authorList>
    </citation>
    <scope>NUCLEOTIDE SEQUENCE</scope>
    <source>
        <strain evidence="2">JEL0379</strain>
    </source>
</reference>
<protein>
    <submittedName>
        <fullName evidence="2">Uncharacterized protein</fullName>
    </submittedName>
</protein>